<dbReference type="SUPFAM" id="SSF53328">
    <property type="entry name" value="Formyltransferase"/>
    <property type="match status" value="1"/>
</dbReference>
<evidence type="ECO:0000313" key="11">
    <source>
        <dbReference type="EMBL" id="RKD87702.1"/>
    </source>
</evidence>
<dbReference type="InterPro" id="IPR036477">
    <property type="entry name" value="Formyl_transf_N_sf"/>
</dbReference>
<dbReference type="Gene3D" id="3.40.50.170">
    <property type="entry name" value="Formyl transferase, N-terminal domain"/>
    <property type="match status" value="1"/>
</dbReference>
<evidence type="ECO:0000259" key="9">
    <source>
        <dbReference type="Pfam" id="PF00551"/>
    </source>
</evidence>
<comment type="caution">
    <text evidence="11">The sequence shown here is derived from an EMBL/GenBank/DDBJ whole genome shotgun (WGS) entry which is preliminary data.</text>
</comment>
<evidence type="ECO:0000313" key="12">
    <source>
        <dbReference type="Proteomes" id="UP000283387"/>
    </source>
</evidence>
<evidence type="ECO:0000256" key="6">
    <source>
        <dbReference type="ARBA" id="ARBA00022917"/>
    </source>
</evidence>
<dbReference type="InterPro" id="IPR037022">
    <property type="entry name" value="Formyl_trans_C_sf"/>
</dbReference>
<dbReference type="GO" id="GO:0005829">
    <property type="term" value="C:cytosol"/>
    <property type="evidence" value="ECO:0007669"/>
    <property type="project" value="TreeGrafter"/>
</dbReference>
<dbReference type="Gene3D" id="3.10.25.10">
    <property type="entry name" value="Formyl transferase, C-terminal domain"/>
    <property type="match status" value="1"/>
</dbReference>
<keyword evidence="12" id="KW-1185">Reference proteome</keyword>
<protein>
    <recommendedName>
        <fullName evidence="4 8">Methionyl-tRNA formyltransferase</fullName>
        <ecNumber evidence="3 8">2.1.2.9</ecNumber>
    </recommendedName>
</protein>
<evidence type="ECO:0000256" key="2">
    <source>
        <dbReference type="ARBA" id="ARBA00010699"/>
    </source>
</evidence>
<gene>
    <name evidence="8" type="primary">fmt</name>
    <name evidence="11" type="ORF">BC643_3709</name>
</gene>
<dbReference type="InterPro" id="IPR011034">
    <property type="entry name" value="Formyl_transferase-like_C_sf"/>
</dbReference>
<evidence type="ECO:0000256" key="5">
    <source>
        <dbReference type="ARBA" id="ARBA00022679"/>
    </source>
</evidence>
<evidence type="ECO:0000256" key="3">
    <source>
        <dbReference type="ARBA" id="ARBA00012261"/>
    </source>
</evidence>
<dbReference type="PANTHER" id="PTHR11138:SF5">
    <property type="entry name" value="METHIONYL-TRNA FORMYLTRANSFERASE, MITOCHONDRIAL"/>
    <property type="match status" value="1"/>
</dbReference>
<evidence type="ECO:0000259" key="10">
    <source>
        <dbReference type="Pfam" id="PF02911"/>
    </source>
</evidence>
<dbReference type="GO" id="GO:0004479">
    <property type="term" value="F:methionyl-tRNA formyltransferase activity"/>
    <property type="evidence" value="ECO:0007669"/>
    <property type="project" value="UniProtKB-UniRule"/>
</dbReference>
<dbReference type="EC" id="2.1.2.9" evidence="3 8"/>
<evidence type="ECO:0000256" key="1">
    <source>
        <dbReference type="ARBA" id="ARBA00002606"/>
    </source>
</evidence>
<evidence type="ECO:0000256" key="4">
    <source>
        <dbReference type="ARBA" id="ARBA00016014"/>
    </source>
</evidence>
<dbReference type="CDD" id="cd08704">
    <property type="entry name" value="Met_tRNA_FMT_C"/>
    <property type="match status" value="1"/>
</dbReference>
<dbReference type="InterPro" id="IPR041711">
    <property type="entry name" value="Met-tRNA-FMT_N"/>
</dbReference>
<feature type="domain" description="Formyl transferase C-terminal" evidence="10">
    <location>
        <begin position="269"/>
        <end position="369"/>
    </location>
</feature>
<evidence type="ECO:0000256" key="7">
    <source>
        <dbReference type="ARBA" id="ARBA00048558"/>
    </source>
</evidence>
<name>A0A419VWU1_9BACT</name>
<evidence type="ECO:0000256" key="8">
    <source>
        <dbReference type="HAMAP-Rule" id="MF_00182"/>
    </source>
</evidence>
<dbReference type="InterPro" id="IPR005793">
    <property type="entry name" value="Formyl_trans_C"/>
</dbReference>
<dbReference type="NCBIfam" id="TIGR00460">
    <property type="entry name" value="fmt"/>
    <property type="match status" value="1"/>
</dbReference>
<proteinExistence type="inferred from homology"/>
<dbReference type="Pfam" id="PF02911">
    <property type="entry name" value="Formyl_trans_C"/>
    <property type="match status" value="1"/>
</dbReference>
<dbReference type="Pfam" id="PF00551">
    <property type="entry name" value="Formyl_trans_N"/>
    <property type="match status" value="1"/>
</dbReference>
<feature type="domain" description="Formyl transferase N-terminal" evidence="9">
    <location>
        <begin position="66"/>
        <end position="241"/>
    </location>
</feature>
<dbReference type="EMBL" id="RAPN01000003">
    <property type="protein sequence ID" value="RKD87702.1"/>
    <property type="molecule type" value="Genomic_DNA"/>
</dbReference>
<dbReference type="CDD" id="cd08646">
    <property type="entry name" value="FMT_core_Met-tRNA-FMT_N"/>
    <property type="match status" value="1"/>
</dbReference>
<keyword evidence="6 8" id="KW-0648">Protein biosynthesis</keyword>
<sequence>MAPDKLFWNLDFGAWDFNFGIYFQLVFLPFFQYWLVNSHSVNGKSGLFLIFAANHSKDIMTGKDLRIVFMGTPDFAVASLKALVEGGYNIVGVITVPDKPAGRGRQLQQSAVKQYAVEQGLHVMQPEKLKNPEFLAELEALKADLQVIVAFRMLPEVVWSMPRLGTFNLHGSLLPQYRGAAPLNWAVMNGDKETGVTTFLLSHEIDTGAILFHEKITIGEDDTVGDIHDRLMEIGAGLVVKTVDALAEGNYTAVAQDDIQVESLRPAPKIFKEDCKIDWNKPAVEVRNLIRGLSPYPAAWTELVDGKGKVLSLKIFRAEIEPAEGLTPGMVETDGKTNFKIAAADGWLTISDLQLSGKKRMAVDDFLRGIHDPGQLQVQ</sequence>
<organism evidence="11 12">
    <name type="scientific">Mangrovibacterium diazotrophicum</name>
    <dbReference type="NCBI Taxonomy" id="1261403"/>
    <lineage>
        <taxon>Bacteria</taxon>
        <taxon>Pseudomonadati</taxon>
        <taxon>Bacteroidota</taxon>
        <taxon>Bacteroidia</taxon>
        <taxon>Marinilabiliales</taxon>
        <taxon>Prolixibacteraceae</taxon>
        <taxon>Mangrovibacterium</taxon>
    </lineage>
</organism>
<dbReference type="InterPro" id="IPR044135">
    <property type="entry name" value="Met-tRNA-FMT_C"/>
</dbReference>
<feature type="binding site" evidence="8">
    <location>
        <begin position="172"/>
        <end position="175"/>
    </location>
    <ligand>
        <name>(6S)-5,6,7,8-tetrahydrofolate</name>
        <dbReference type="ChEBI" id="CHEBI:57453"/>
    </ligand>
</feature>
<dbReference type="SUPFAM" id="SSF50486">
    <property type="entry name" value="FMT C-terminal domain-like"/>
    <property type="match status" value="1"/>
</dbReference>
<reference evidence="11 12" key="1">
    <citation type="submission" date="2018-09" db="EMBL/GenBank/DDBJ databases">
        <title>Genomic Encyclopedia of Archaeal and Bacterial Type Strains, Phase II (KMG-II): from individual species to whole genera.</title>
        <authorList>
            <person name="Goeker M."/>
        </authorList>
    </citation>
    <scope>NUCLEOTIDE SEQUENCE [LARGE SCALE GENOMIC DNA]</scope>
    <source>
        <strain evidence="11 12">DSM 27148</strain>
    </source>
</reference>
<comment type="similarity">
    <text evidence="2 8">Belongs to the Fmt family.</text>
</comment>
<comment type="function">
    <text evidence="1 8">Attaches a formyl group to the free amino group of methionyl-tRNA(fMet). The formyl group appears to play a dual role in the initiator identity of N-formylmethionyl-tRNA by promoting its recognition by IF2 and preventing the misappropriation of this tRNA by the elongation apparatus.</text>
</comment>
<accession>A0A419VWU1</accession>
<comment type="catalytic activity">
    <reaction evidence="7 8">
        <text>L-methionyl-tRNA(fMet) + (6R)-10-formyltetrahydrofolate = N-formyl-L-methionyl-tRNA(fMet) + (6S)-5,6,7,8-tetrahydrofolate + H(+)</text>
        <dbReference type="Rhea" id="RHEA:24380"/>
        <dbReference type="Rhea" id="RHEA-COMP:9952"/>
        <dbReference type="Rhea" id="RHEA-COMP:9953"/>
        <dbReference type="ChEBI" id="CHEBI:15378"/>
        <dbReference type="ChEBI" id="CHEBI:57453"/>
        <dbReference type="ChEBI" id="CHEBI:78530"/>
        <dbReference type="ChEBI" id="CHEBI:78844"/>
        <dbReference type="ChEBI" id="CHEBI:195366"/>
        <dbReference type="EC" id="2.1.2.9"/>
    </reaction>
</comment>
<keyword evidence="5 8" id="KW-0808">Transferase</keyword>
<dbReference type="InterPro" id="IPR005794">
    <property type="entry name" value="Fmt"/>
</dbReference>
<dbReference type="InterPro" id="IPR002376">
    <property type="entry name" value="Formyl_transf_N"/>
</dbReference>
<dbReference type="HAMAP" id="MF_00182">
    <property type="entry name" value="Formyl_trans"/>
    <property type="match status" value="1"/>
</dbReference>
<dbReference type="Proteomes" id="UP000283387">
    <property type="component" value="Unassembled WGS sequence"/>
</dbReference>
<dbReference type="AlphaFoldDB" id="A0A419VWU1"/>
<dbReference type="PANTHER" id="PTHR11138">
    <property type="entry name" value="METHIONYL-TRNA FORMYLTRANSFERASE"/>
    <property type="match status" value="1"/>
</dbReference>